<evidence type="ECO:0000259" key="2">
    <source>
        <dbReference type="Pfam" id="PF00561"/>
    </source>
</evidence>
<feature type="domain" description="AB hydrolase-1" evidence="2">
    <location>
        <begin position="35"/>
        <end position="287"/>
    </location>
</feature>
<keyword evidence="4" id="KW-1185">Reference proteome</keyword>
<dbReference type="InterPro" id="IPR000073">
    <property type="entry name" value="AB_hydrolase_1"/>
</dbReference>
<dbReference type="Pfam" id="PF00561">
    <property type="entry name" value="Abhydrolase_1"/>
    <property type="match status" value="1"/>
</dbReference>
<gene>
    <name evidence="3" type="ORF">SAMN05216215_1004287</name>
</gene>
<evidence type="ECO:0000256" key="1">
    <source>
        <dbReference type="ARBA" id="ARBA00022801"/>
    </source>
</evidence>
<dbReference type="InterPro" id="IPR050266">
    <property type="entry name" value="AB_hydrolase_sf"/>
</dbReference>
<organism evidence="3 4">
    <name type="scientific">Saccharopolyspora shandongensis</name>
    <dbReference type="NCBI Taxonomy" id="418495"/>
    <lineage>
        <taxon>Bacteria</taxon>
        <taxon>Bacillati</taxon>
        <taxon>Actinomycetota</taxon>
        <taxon>Actinomycetes</taxon>
        <taxon>Pseudonocardiales</taxon>
        <taxon>Pseudonocardiaceae</taxon>
        <taxon>Saccharopolyspora</taxon>
    </lineage>
</organism>
<name>A0A1H2VDT9_9PSEU</name>
<dbReference type="PANTHER" id="PTHR43798">
    <property type="entry name" value="MONOACYLGLYCEROL LIPASE"/>
    <property type="match status" value="1"/>
</dbReference>
<accession>A0A1H2VDT9</accession>
<dbReference type="InterPro" id="IPR029058">
    <property type="entry name" value="AB_hydrolase_fold"/>
</dbReference>
<evidence type="ECO:0000313" key="4">
    <source>
        <dbReference type="Proteomes" id="UP000199529"/>
    </source>
</evidence>
<reference evidence="4" key="1">
    <citation type="submission" date="2016-10" db="EMBL/GenBank/DDBJ databases">
        <authorList>
            <person name="Varghese N."/>
            <person name="Submissions S."/>
        </authorList>
    </citation>
    <scope>NUCLEOTIDE SEQUENCE [LARGE SCALE GENOMIC DNA]</scope>
    <source>
        <strain evidence="4">CGMCC 4.3530</strain>
    </source>
</reference>
<dbReference type="PANTHER" id="PTHR43798:SF31">
    <property type="entry name" value="AB HYDROLASE SUPERFAMILY PROTEIN YCLE"/>
    <property type="match status" value="1"/>
</dbReference>
<dbReference type="Proteomes" id="UP000199529">
    <property type="component" value="Unassembled WGS sequence"/>
</dbReference>
<protein>
    <submittedName>
        <fullName evidence="3">Lysophospholipase, alpha-beta hydrolase superfamily</fullName>
    </submittedName>
</protein>
<dbReference type="GO" id="GO:0016787">
    <property type="term" value="F:hydrolase activity"/>
    <property type="evidence" value="ECO:0007669"/>
    <property type="project" value="UniProtKB-KW"/>
</dbReference>
<dbReference type="EMBL" id="FNOK01000004">
    <property type="protein sequence ID" value="SDW66498.1"/>
    <property type="molecule type" value="Genomic_DNA"/>
</dbReference>
<keyword evidence="1 3" id="KW-0378">Hydrolase</keyword>
<sequence length="304" mass="32523">MRGETLRTMTAEEFTTSDGTRLRVVDEGPADAPITVVLVHGWTLTKHSWDRVADGLPKAAGTPLRTLRFDLRGHGESDPAQPGSASIRQCADDLAELIAERAPKGPVVLAGHSMGGMTIMAFAEQHPELFARRIAAVALVATSAGGLVTPTLGLPRPVAAVANRGEQAFRKRLAASRGKRLVPQSSWLRPGMRWLLFGRSPEATDVAATADWVAACHPANMAAYRQALADHERHGALAALRSIPTVVLSGLSDRLTPHSHARRIADALPDAKLLIYAGAGHMLPLERADEVTARIAELVTRALR</sequence>
<dbReference type="STRING" id="418495.SAMN05216215_1004287"/>
<evidence type="ECO:0000313" key="3">
    <source>
        <dbReference type="EMBL" id="SDW66498.1"/>
    </source>
</evidence>
<dbReference type="GO" id="GO:0016020">
    <property type="term" value="C:membrane"/>
    <property type="evidence" value="ECO:0007669"/>
    <property type="project" value="TreeGrafter"/>
</dbReference>
<proteinExistence type="predicted"/>
<dbReference type="AlphaFoldDB" id="A0A1H2VDT9"/>
<dbReference type="Gene3D" id="3.40.50.1820">
    <property type="entry name" value="alpha/beta hydrolase"/>
    <property type="match status" value="1"/>
</dbReference>
<dbReference type="SUPFAM" id="SSF53474">
    <property type="entry name" value="alpha/beta-Hydrolases"/>
    <property type="match status" value="1"/>
</dbReference>
<dbReference type="PRINTS" id="PR00111">
    <property type="entry name" value="ABHYDROLASE"/>
</dbReference>